<dbReference type="FunFam" id="3.40.50.980:FF:000001">
    <property type="entry name" value="Non-ribosomal peptide synthetase"/>
    <property type="match status" value="1"/>
</dbReference>
<dbReference type="InterPro" id="IPR029058">
    <property type="entry name" value="AB_hydrolase_fold"/>
</dbReference>
<reference evidence="6 7" key="1">
    <citation type="submission" date="2018-08" db="EMBL/GenBank/DDBJ databases">
        <title>Mucilaginibacter sp. MYSH2.</title>
        <authorList>
            <person name="Seo T."/>
        </authorList>
    </citation>
    <scope>NUCLEOTIDE SEQUENCE [LARGE SCALE GENOMIC DNA]</scope>
    <source>
        <strain evidence="6 7">MYSH2</strain>
    </source>
</reference>
<evidence type="ECO:0000256" key="1">
    <source>
        <dbReference type="ARBA" id="ARBA00001957"/>
    </source>
</evidence>
<keyword evidence="4" id="KW-0597">Phosphoprotein</keyword>
<dbReference type="Gene3D" id="3.40.50.980">
    <property type="match status" value="2"/>
</dbReference>
<dbReference type="PANTHER" id="PTHR45527">
    <property type="entry name" value="NONRIBOSOMAL PEPTIDE SYNTHETASE"/>
    <property type="match status" value="1"/>
</dbReference>
<organism evidence="6 7">
    <name type="scientific">Mucilaginibacter conchicola</name>
    <dbReference type="NCBI Taxonomy" id="2303333"/>
    <lineage>
        <taxon>Bacteria</taxon>
        <taxon>Pseudomonadati</taxon>
        <taxon>Bacteroidota</taxon>
        <taxon>Sphingobacteriia</taxon>
        <taxon>Sphingobacteriales</taxon>
        <taxon>Sphingobacteriaceae</taxon>
        <taxon>Mucilaginibacter</taxon>
    </lineage>
</organism>
<dbReference type="NCBIfam" id="TIGR01733">
    <property type="entry name" value="AA-adenyl-dom"/>
    <property type="match status" value="1"/>
</dbReference>
<evidence type="ECO:0000313" key="6">
    <source>
        <dbReference type="EMBL" id="RFZ94537.1"/>
    </source>
</evidence>
<dbReference type="SMART" id="SM00824">
    <property type="entry name" value="PKS_TE"/>
    <property type="match status" value="1"/>
</dbReference>
<dbReference type="EMBL" id="QWDC01000001">
    <property type="protein sequence ID" value="RFZ94537.1"/>
    <property type="molecule type" value="Genomic_DNA"/>
</dbReference>
<dbReference type="GO" id="GO:0043041">
    <property type="term" value="P:amino acid activation for nonribosomal peptide biosynthetic process"/>
    <property type="evidence" value="ECO:0007669"/>
    <property type="project" value="TreeGrafter"/>
</dbReference>
<dbReference type="GO" id="GO:0031177">
    <property type="term" value="F:phosphopantetheine binding"/>
    <property type="evidence" value="ECO:0007669"/>
    <property type="project" value="InterPro"/>
</dbReference>
<gene>
    <name evidence="6" type="ORF">D0C36_03035</name>
</gene>
<dbReference type="InterPro" id="IPR010071">
    <property type="entry name" value="AA_adenyl_dom"/>
</dbReference>
<dbReference type="Gene3D" id="1.10.1200.10">
    <property type="entry name" value="ACP-like"/>
    <property type="match status" value="1"/>
</dbReference>
<dbReference type="InterPro" id="IPR000873">
    <property type="entry name" value="AMP-dep_synth/lig_dom"/>
</dbReference>
<comment type="similarity">
    <text evidence="2">Belongs to the ATP-dependent AMP-binding enzyme family.</text>
</comment>
<dbReference type="InterPro" id="IPR020806">
    <property type="entry name" value="PKS_PP-bd"/>
</dbReference>
<dbReference type="Proteomes" id="UP000264217">
    <property type="component" value="Unassembled WGS sequence"/>
</dbReference>
<dbReference type="Gene3D" id="3.40.50.1820">
    <property type="entry name" value="alpha/beta hydrolase"/>
    <property type="match status" value="1"/>
</dbReference>
<dbReference type="InterPro" id="IPR001031">
    <property type="entry name" value="Thioesterase"/>
</dbReference>
<dbReference type="AlphaFoldDB" id="A0A372NYE7"/>
<keyword evidence="7" id="KW-1185">Reference proteome</keyword>
<dbReference type="Pfam" id="PF00975">
    <property type="entry name" value="Thioesterase"/>
    <property type="match status" value="1"/>
</dbReference>
<dbReference type="InterPro" id="IPR025110">
    <property type="entry name" value="AMP-bd_C"/>
</dbReference>
<dbReference type="Gene3D" id="3.30.300.30">
    <property type="match status" value="1"/>
</dbReference>
<dbReference type="FunFam" id="1.10.1200.10:FF:000005">
    <property type="entry name" value="Nonribosomal peptide synthetase 1"/>
    <property type="match status" value="1"/>
</dbReference>
<dbReference type="FunFam" id="3.30.300.30:FF:000010">
    <property type="entry name" value="Enterobactin synthetase component F"/>
    <property type="match status" value="1"/>
</dbReference>
<feature type="domain" description="Carrier" evidence="5">
    <location>
        <begin position="548"/>
        <end position="623"/>
    </location>
</feature>
<dbReference type="InterPro" id="IPR020802">
    <property type="entry name" value="TesA-like"/>
</dbReference>
<dbReference type="CDD" id="cd12116">
    <property type="entry name" value="A_NRPS_Ta1_like"/>
    <property type="match status" value="1"/>
</dbReference>
<dbReference type="InterPro" id="IPR020845">
    <property type="entry name" value="AMP-binding_CS"/>
</dbReference>
<name>A0A372NYE7_9SPHI</name>
<dbReference type="GO" id="GO:0044550">
    <property type="term" value="P:secondary metabolite biosynthetic process"/>
    <property type="evidence" value="ECO:0007669"/>
    <property type="project" value="UniProtKB-ARBA"/>
</dbReference>
<evidence type="ECO:0000256" key="3">
    <source>
        <dbReference type="ARBA" id="ARBA00022450"/>
    </source>
</evidence>
<dbReference type="Pfam" id="PF00550">
    <property type="entry name" value="PP-binding"/>
    <property type="match status" value="1"/>
</dbReference>
<dbReference type="PRINTS" id="PR00154">
    <property type="entry name" value="AMPBINDING"/>
</dbReference>
<dbReference type="SMART" id="SM00823">
    <property type="entry name" value="PKS_PP"/>
    <property type="match status" value="1"/>
</dbReference>
<dbReference type="Gene3D" id="2.30.38.10">
    <property type="entry name" value="Luciferase, Domain 3"/>
    <property type="match status" value="1"/>
</dbReference>
<evidence type="ECO:0000259" key="5">
    <source>
        <dbReference type="PROSITE" id="PS50075"/>
    </source>
</evidence>
<dbReference type="SUPFAM" id="SSF56801">
    <property type="entry name" value="Acetyl-CoA synthetase-like"/>
    <property type="match status" value="1"/>
</dbReference>
<dbReference type="GO" id="GO:0005737">
    <property type="term" value="C:cytoplasm"/>
    <property type="evidence" value="ECO:0007669"/>
    <property type="project" value="TreeGrafter"/>
</dbReference>
<evidence type="ECO:0000256" key="2">
    <source>
        <dbReference type="ARBA" id="ARBA00006432"/>
    </source>
</evidence>
<dbReference type="Pfam" id="PF13193">
    <property type="entry name" value="AMP-binding_C"/>
    <property type="match status" value="1"/>
</dbReference>
<dbReference type="Pfam" id="PF00501">
    <property type="entry name" value="AMP-binding"/>
    <property type="match status" value="1"/>
</dbReference>
<dbReference type="InterPro" id="IPR045851">
    <property type="entry name" value="AMP-bd_C_sf"/>
</dbReference>
<evidence type="ECO:0000256" key="4">
    <source>
        <dbReference type="ARBA" id="ARBA00022553"/>
    </source>
</evidence>
<dbReference type="InterPro" id="IPR036736">
    <property type="entry name" value="ACP-like_sf"/>
</dbReference>
<dbReference type="PROSITE" id="PS50075">
    <property type="entry name" value="CARRIER"/>
    <property type="match status" value="1"/>
</dbReference>
<accession>A0A372NYE7</accession>
<sequence>MDQKRGNYYPFTSSNFYCTVVQGHLNMGAELNNTSIAYPKEKALFDLFTESVSRYPNHTALTFHQVSYTYLELNETVNRLTRELLSQGAGKGIVIGLALDRSAEMVISLLAILKSGSIYVPLDPEYPKDRIEFMLDDSSASILLTSKKYHGHFASNTKEVLIEDALDASKNYATDEPEKTVTGDDLAYILYTSGSTGKPKGVQIAHHSLVNVMLSLQKTPGITPADKMLAVATISFDIAGVDLYLPLSSGAEIVLADSITAKDGRALLDIVRTQGISILQATPYTWRMMLEVGWEEYLPLKVFTGGEALAKDLAERLIPRSKEVWNMYGPTETTIYSIIKHITDANDVTIGWPVDNTQIYILDENKNNLTDGEIGEIFIGGVGVAQGYLNRPELNAERFIDNPFTEGEKIYRTGDLAKLKPDGDIVYLGRIDHQVKVRGYRIELGEIEHNLGKQEGIKQAVVIAREDTPGMPRLVAYVLLESGETGAPDKATLNQWDKALLDVLPEYMVPDDYMLLDVIPSTPNGKIDRKALPKPDYSQISREGDYVAPRTSNEKLVAGIWEELMGLEQVSIFDNFFQLGGRSLVAVKIMARLEKETGKRLPLATLFEYSTVEKLASRLEIDAEAITWESLVPIKPKGSKMPLYIVHGAGLNVLLFNALAMHMDDEQPVYGLQAKGLNGIDEPLDVMEEIAANYVDEIINHDPVGPYAVAGYSLGGLIAYEMAKQMQAMGKDVRMLAMFDTYADQTQKYDSKLKIAVDNTWTLIKQIAYTPVLFVKDPKRTVEYKSREIGRRIQKAAKKLFPDKVEKKEGFAAYTDDIHERSLTAQKNYHLTPADIAVELFRATKKTFYMPDFEYLGWKPYALKGVHVHDIPGEHNTIFAPPHDKLFAEILQKCLDKAAAGESTESI</sequence>
<dbReference type="FunFam" id="3.40.50.12780:FF:000012">
    <property type="entry name" value="Non-ribosomal peptide synthetase"/>
    <property type="match status" value="1"/>
</dbReference>
<dbReference type="PANTHER" id="PTHR45527:SF1">
    <property type="entry name" value="FATTY ACID SYNTHASE"/>
    <property type="match status" value="1"/>
</dbReference>
<proteinExistence type="inferred from homology"/>
<comment type="cofactor">
    <cofactor evidence="1">
        <name>pantetheine 4'-phosphate</name>
        <dbReference type="ChEBI" id="CHEBI:47942"/>
    </cofactor>
</comment>
<dbReference type="InterPro" id="IPR009081">
    <property type="entry name" value="PP-bd_ACP"/>
</dbReference>
<comment type="caution">
    <text evidence="6">The sequence shown here is derived from an EMBL/GenBank/DDBJ whole genome shotgun (WGS) entry which is preliminary data.</text>
</comment>
<dbReference type="SUPFAM" id="SSF53474">
    <property type="entry name" value="alpha/beta-Hydrolases"/>
    <property type="match status" value="1"/>
</dbReference>
<evidence type="ECO:0000313" key="7">
    <source>
        <dbReference type="Proteomes" id="UP000264217"/>
    </source>
</evidence>
<dbReference type="SUPFAM" id="SSF47336">
    <property type="entry name" value="ACP-like"/>
    <property type="match status" value="1"/>
</dbReference>
<dbReference type="InterPro" id="IPR020459">
    <property type="entry name" value="AMP-binding"/>
</dbReference>
<protein>
    <submittedName>
        <fullName evidence="6">Amino acid adenylation domain-containing protein</fullName>
    </submittedName>
</protein>
<keyword evidence="3" id="KW-0596">Phosphopantetheine</keyword>
<dbReference type="PROSITE" id="PS00455">
    <property type="entry name" value="AMP_BINDING"/>
    <property type="match status" value="1"/>
</dbReference>